<dbReference type="Pfam" id="PF13524">
    <property type="entry name" value="Glyco_trans_1_2"/>
    <property type="match status" value="1"/>
</dbReference>
<comment type="caution">
    <text evidence="2">The sequence shown here is derived from an EMBL/GenBank/DDBJ whole genome shotgun (WGS) entry which is preliminary data.</text>
</comment>
<protein>
    <recommendedName>
        <fullName evidence="1">Spore protein YkvP/CgeB glycosyl transferase-like domain-containing protein</fullName>
    </recommendedName>
</protein>
<sequence length="314" mass="36396">MKYVSDCENMLTVHLVGAQKTNYPWGFENHVIPAFMKIGCKVISTDFRQERQNLPKLLQQEADIVLVCKGEFISPELIKALPYPTALWYCEQIGNENEVDYESFLRRKELAYNATAFDFVFTHDKANREIYKNIGCKYVFWLPCAAVNTMVHKKLCIPKKYDITFTGSKTNRRKNILTALEKHFNIFTPNIWDSKELNTVFNESKIVLNIHLSDLPNMETRIGEVLGSGSFLLTEELSSKDLFNDGEHLVQWKRGNIDDLIDKIKYYLLQDDERENIANNGHQFAVEHHTFERRMEELLTVIDFGKTVAGNLQA</sequence>
<evidence type="ECO:0000313" key="2">
    <source>
        <dbReference type="EMBL" id="OOP55753.1"/>
    </source>
</evidence>
<name>A0A1V4ARK1_9BACT</name>
<feature type="domain" description="Spore protein YkvP/CgeB glycosyl transferase-like" evidence="1">
    <location>
        <begin position="174"/>
        <end position="299"/>
    </location>
</feature>
<dbReference type="STRING" id="1004156.AYP45_12985"/>
<evidence type="ECO:0000259" key="1">
    <source>
        <dbReference type="Pfam" id="PF13524"/>
    </source>
</evidence>
<dbReference type="Proteomes" id="UP000189681">
    <property type="component" value="Unassembled WGS sequence"/>
</dbReference>
<dbReference type="EMBL" id="AYTS01000120">
    <property type="protein sequence ID" value="OOP55753.1"/>
    <property type="molecule type" value="Genomic_DNA"/>
</dbReference>
<accession>A0A1V4ARK1</accession>
<gene>
    <name evidence="2" type="ORF">AYP45_12985</name>
</gene>
<dbReference type="SUPFAM" id="SSF53756">
    <property type="entry name" value="UDP-Glycosyltransferase/glycogen phosphorylase"/>
    <property type="match status" value="1"/>
</dbReference>
<dbReference type="AlphaFoldDB" id="A0A1V4ARK1"/>
<proteinExistence type="predicted"/>
<dbReference type="InterPro" id="IPR055259">
    <property type="entry name" value="YkvP/CgeB_Glyco_trans-like"/>
</dbReference>
<dbReference type="Gene3D" id="3.40.50.2000">
    <property type="entry name" value="Glycogen Phosphorylase B"/>
    <property type="match status" value="1"/>
</dbReference>
<organism evidence="2 3">
    <name type="scientific">Candidatus Brocadia carolinensis</name>
    <dbReference type="NCBI Taxonomy" id="1004156"/>
    <lineage>
        <taxon>Bacteria</taxon>
        <taxon>Pseudomonadati</taxon>
        <taxon>Planctomycetota</taxon>
        <taxon>Candidatus Brocadiia</taxon>
        <taxon>Candidatus Brocadiales</taxon>
        <taxon>Candidatus Brocadiaceae</taxon>
        <taxon>Candidatus Brocadia</taxon>
    </lineage>
</organism>
<evidence type="ECO:0000313" key="3">
    <source>
        <dbReference type="Proteomes" id="UP000189681"/>
    </source>
</evidence>
<reference evidence="2 3" key="1">
    <citation type="journal article" date="2017" name="Water Res.">
        <title>Discovery and metagenomic analysis of an anammox bacterial enrichment related to Candidatus "Brocadia caroliniensis" in a full-scale glycerol-fed nitritation-denitritation separate centrate treatment process.</title>
        <authorList>
            <person name="Park H."/>
            <person name="Brotto A.C."/>
            <person name="van Loosdrecht M.C."/>
            <person name="Chandran K."/>
        </authorList>
    </citation>
    <scope>NUCLEOTIDE SEQUENCE [LARGE SCALE GENOMIC DNA]</scope>
    <source>
        <strain evidence="2">26THWARD</strain>
    </source>
</reference>